<reference evidence="1 2" key="1">
    <citation type="submission" date="2023-02" db="EMBL/GenBank/DDBJ databases">
        <title>Evolution of Hrp T3SS in non-pathogenic Pseudomonas fluorescens.</title>
        <authorList>
            <person name="Liao K."/>
            <person name="Wei H."/>
            <person name="Gu Y."/>
        </authorList>
    </citation>
    <scope>NUCLEOTIDE SEQUENCE [LARGE SCALE GENOMIC DNA]</scope>
    <source>
        <strain evidence="1 2">FP2043</strain>
    </source>
</reference>
<dbReference type="Proteomes" id="UP001236748">
    <property type="component" value="Chromosome"/>
</dbReference>
<dbReference type="EMBL" id="CP117450">
    <property type="protein sequence ID" value="WLH08293.1"/>
    <property type="molecule type" value="Genomic_DNA"/>
</dbReference>
<dbReference type="SUPFAM" id="SSF48452">
    <property type="entry name" value="TPR-like"/>
    <property type="match status" value="1"/>
</dbReference>
<dbReference type="Gene3D" id="1.25.40.10">
    <property type="entry name" value="Tetratricopeptide repeat domain"/>
    <property type="match status" value="1"/>
</dbReference>
<evidence type="ECO:0000313" key="1">
    <source>
        <dbReference type="EMBL" id="WLH08293.1"/>
    </source>
</evidence>
<evidence type="ECO:0000313" key="2">
    <source>
        <dbReference type="Proteomes" id="UP001236748"/>
    </source>
</evidence>
<dbReference type="InterPro" id="IPR011990">
    <property type="entry name" value="TPR-like_helical_dom_sf"/>
</dbReference>
<sequence>MPVQLTTTSTVTDQINQLAKTARPTDFDIRRVKREIERLKAADIAQHYMLLGMLYSVLGNEKECRENHERSLKLSSEIIFLENFAFSLKRLGASADALCLLLKAFEIAPVEEVFEEAAQAMIYAGDLTEYEQILDRFAKANPERSLDKVHAARYIRNVKSYLERADVSSQDFRAAMQLVESVMLSMKCRNSVEAINFHGGSFDGVPHVNVNILINVDSHSVLSCVNDGIADAMAGAEDIEAWNRLVFTVSEWTVDKEEVA</sequence>
<proteinExistence type="predicted"/>
<gene>
    <name evidence="1" type="ORF">PSH67_06440</name>
</gene>
<keyword evidence="2" id="KW-1185">Reference proteome</keyword>
<accession>A0ABY9FYA5</accession>
<protein>
    <submittedName>
        <fullName evidence="1">Tetratricopeptide repeat protein</fullName>
    </submittedName>
</protein>
<organism evidence="1 2">
    <name type="scientific">Pseudomonas lurida</name>
    <dbReference type="NCBI Taxonomy" id="244566"/>
    <lineage>
        <taxon>Bacteria</taxon>
        <taxon>Pseudomonadati</taxon>
        <taxon>Pseudomonadota</taxon>
        <taxon>Gammaproteobacteria</taxon>
        <taxon>Pseudomonadales</taxon>
        <taxon>Pseudomonadaceae</taxon>
        <taxon>Pseudomonas</taxon>
    </lineage>
</organism>
<dbReference type="RefSeq" id="WP_305389911.1">
    <property type="nucleotide sequence ID" value="NZ_CP117450.1"/>
</dbReference>
<name>A0ABY9FYA5_9PSED</name>